<sequence>MVKRDVGGGLRKFVGLMGGVVEGDNERGGVFGQGGWNLSLARDFNDWEIDQIGEMLNLLKDFRFSGGGLSEMESGKGNDVFGAKGAYRSLSGYSVGAFPNRRIWMDRVPTKVSFLLGGSVGEDPHFG</sequence>
<accession>A0A438GCR6</accession>
<organism evidence="1 2">
    <name type="scientific">Vitis vinifera</name>
    <name type="common">Grape</name>
    <dbReference type="NCBI Taxonomy" id="29760"/>
    <lineage>
        <taxon>Eukaryota</taxon>
        <taxon>Viridiplantae</taxon>
        <taxon>Streptophyta</taxon>
        <taxon>Embryophyta</taxon>
        <taxon>Tracheophyta</taxon>
        <taxon>Spermatophyta</taxon>
        <taxon>Magnoliopsida</taxon>
        <taxon>eudicotyledons</taxon>
        <taxon>Gunneridae</taxon>
        <taxon>Pentapetalae</taxon>
        <taxon>rosids</taxon>
        <taxon>Vitales</taxon>
        <taxon>Vitaceae</taxon>
        <taxon>Viteae</taxon>
        <taxon>Vitis</taxon>
    </lineage>
</organism>
<reference evidence="1 2" key="1">
    <citation type="journal article" date="2018" name="PLoS Genet.">
        <title>Population sequencing reveals clonal diversity and ancestral inbreeding in the grapevine cultivar Chardonnay.</title>
        <authorList>
            <person name="Roach M.J."/>
            <person name="Johnson D.L."/>
            <person name="Bohlmann J."/>
            <person name="van Vuuren H.J."/>
            <person name="Jones S.J."/>
            <person name="Pretorius I.S."/>
            <person name="Schmidt S.A."/>
            <person name="Borneman A.R."/>
        </authorList>
    </citation>
    <scope>NUCLEOTIDE SEQUENCE [LARGE SCALE GENOMIC DNA]</scope>
    <source>
        <strain evidence="2">cv. Chardonnay</strain>
        <tissue evidence="1">Leaf</tissue>
    </source>
</reference>
<protein>
    <submittedName>
        <fullName evidence="1">Uncharacterized protein</fullName>
    </submittedName>
</protein>
<comment type="caution">
    <text evidence="1">The sequence shown here is derived from an EMBL/GenBank/DDBJ whole genome shotgun (WGS) entry which is preliminary data.</text>
</comment>
<dbReference type="AlphaFoldDB" id="A0A438GCR6"/>
<name>A0A438GCR6_VITVI</name>
<proteinExistence type="predicted"/>
<evidence type="ECO:0000313" key="2">
    <source>
        <dbReference type="Proteomes" id="UP000288805"/>
    </source>
</evidence>
<dbReference type="EMBL" id="QGNW01000476">
    <property type="protein sequence ID" value="RVW70003.1"/>
    <property type="molecule type" value="Genomic_DNA"/>
</dbReference>
<dbReference type="Proteomes" id="UP000288805">
    <property type="component" value="Unassembled WGS sequence"/>
</dbReference>
<evidence type="ECO:0000313" key="1">
    <source>
        <dbReference type="EMBL" id="RVW70003.1"/>
    </source>
</evidence>
<gene>
    <name evidence="1" type="ORF">CK203_065772</name>
</gene>